<name>A0ABT7NSW3_9SPHI</name>
<proteinExistence type="predicted"/>
<dbReference type="InterPro" id="IPR029058">
    <property type="entry name" value="AB_hydrolase_fold"/>
</dbReference>
<organism evidence="1 2">
    <name type="scientific">Sphingobacterium hotanense</name>
    <dbReference type="NCBI Taxonomy" id="649196"/>
    <lineage>
        <taxon>Bacteria</taxon>
        <taxon>Pseudomonadati</taxon>
        <taxon>Bacteroidota</taxon>
        <taxon>Sphingobacteriia</taxon>
        <taxon>Sphingobacteriales</taxon>
        <taxon>Sphingobacteriaceae</taxon>
        <taxon>Sphingobacterium</taxon>
    </lineage>
</organism>
<dbReference type="RefSeq" id="WP_286652294.1">
    <property type="nucleotide sequence ID" value="NZ_JACAGK010000074.1"/>
</dbReference>
<dbReference type="EMBL" id="JACAGK010000074">
    <property type="protein sequence ID" value="MDM1050143.1"/>
    <property type="molecule type" value="Genomic_DNA"/>
</dbReference>
<gene>
    <name evidence="1" type="ORF">HX018_18040</name>
</gene>
<sequence>MKTLIYLHGLGSSAASRKFVSLKEVFGSKYNVVCPEWTYKTSICVMLGNLSRQYEIEKSIIIIGSSTCGNFAYQLRERLRLDGVKVKLILINPLLHLEQRTSQRTFPSNLEGYMSEIKEVKDCSLILSNEDEAIDHSLISRGENVKAINIDDNHRVKNVMKLMSIIKRIIKKKRSRKKDSIVVKITIR</sequence>
<comment type="caution">
    <text evidence="1">The sequence shown here is derived from an EMBL/GenBank/DDBJ whole genome shotgun (WGS) entry which is preliminary data.</text>
</comment>
<evidence type="ECO:0008006" key="3">
    <source>
        <dbReference type="Google" id="ProtNLM"/>
    </source>
</evidence>
<dbReference type="InterPro" id="IPR008886">
    <property type="entry name" value="UPF0227/Esterase_YqiA"/>
</dbReference>
<dbReference type="SUPFAM" id="SSF53474">
    <property type="entry name" value="alpha/beta-Hydrolases"/>
    <property type="match status" value="1"/>
</dbReference>
<dbReference type="Pfam" id="PF05728">
    <property type="entry name" value="UPF0227"/>
    <property type="match status" value="1"/>
</dbReference>
<dbReference type="Gene3D" id="3.40.50.1820">
    <property type="entry name" value="alpha/beta hydrolase"/>
    <property type="match status" value="1"/>
</dbReference>
<protein>
    <recommendedName>
        <fullName evidence="3">Esterase</fullName>
    </recommendedName>
</protein>
<reference evidence="1" key="2">
    <citation type="journal article" date="2022" name="Sci. Total Environ.">
        <title>Prevalence, transmission, and molecular epidemiology of tet(X)-positive bacteria among humans, animals, and environmental niches in China: An epidemiological, and genomic-based study.</title>
        <authorList>
            <person name="Dong N."/>
            <person name="Zeng Y."/>
            <person name="Cai C."/>
            <person name="Sun C."/>
            <person name="Lu J."/>
            <person name="Liu C."/>
            <person name="Zhou H."/>
            <person name="Sun Q."/>
            <person name="Shu L."/>
            <person name="Wang H."/>
            <person name="Wang Y."/>
            <person name="Wang S."/>
            <person name="Wu C."/>
            <person name="Chan E.W."/>
            <person name="Chen G."/>
            <person name="Shen Z."/>
            <person name="Chen S."/>
            <person name="Zhang R."/>
        </authorList>
    </citation>
    <scope>NUCLEOTIDE SEQUENCE</scope>
    <source>
        <strain evidence="1">R1692</strain>
    </source>
</reference>
<evidence type="ECO:0000313" key="1">
    <source>
        <dbReference type="EMBL" id="MDM1050143.1"/>
    </source>
</evidence>
<accession>A0ABT7NSW3</accession>
<dbReference type="Proteomes" id="UP001170954">
    <property type="component" value="Unassembled WGS sequence"/>
</dbReference>
<evidence type="ECO:0000313" key="2">
    <source>
        <dbReference type="Proteomes" id="UP001170954"/>
    </source>
</evidence>
<keyword evidence="2" id="KW-1185">Reference proteome</keyword>
<reference evidence="1" key="1">
    <citation type="submission" date="2020-06" db="EMBL/GenBank/DDBJ databases">
        <authorList>
            <person name="Dong N."/>
        </authorList>
    </citation>
    <scope>NUCLEOTIDE SEQUENCE</scope>
    <source>
        <strain evidence="1">R1692</strain>
    </source>
</reference>